<dbReference type="RefSeq" id="WP_262850995.1">
    <property type="nucleotide sequence ID" value="NZ_JANZYP010000143.1"/>
</dbReference>
<reference evidence="4" key="1">
    <citation type="journal article" date="2019" name="Int. J. Syst. Evol. Microbiol.">
        <title>The Global Catalogue of Microorganisms (GCM) 10K type strain sequencing project: providing services to taxonomists for standard genome sequencing and annotation.</title>
        <authorList>
            <consortium name="The Broad Institute Genomics Platform"/>
            <consortium name="The Broad Institute Genome Sequencing Center for Infectious Disease"/>
            <person name="Wu L."/>
            <person name="Ma J."/>
        </authorList>
    </citation>
    <scope>NUCLEOTIDE SEQUENCE [LARGE SCALE GENOMIC DNA]</scope>
    <source>
        <strain evidence="4">CCUG 49560</strain>
    </source>
</reference>
<feature type="chain" id="PRO_5047146161" evidence="1">
    <location>
        <begin position="26"/>
        <end position="183"/>
    </location>
</feature>
<dbReference type="SMART" id="SM00458">
    <property type="entry name" value="RICIN"/>
    <property type="match status" value="1"/>
</dbReference>
<evidence type="ECO:0000313" key="3">
    <source>
        <dbReference type="EMBL" id="MFC4592549.1"/>
    </source>
</evidence>
<protein>
    <submittedName>
        <fullName evidence="3">RICIN domain-containing protein</fullName>
    </submittedName>
</protein>
<name>A0ABV9EUP7_9ACTN</name>
<dbReference type="CDD" id="cd00161">
    <property type="entry name" value="beta-trefoil_Ricin-like"/>
    <property type="match status" value="1"/>
</dbReference>
<dbReference type="InterPro" id="IPR035992">
    <property type="entry name" value="Ricin_B-like_lectins"/>
</dbReference>
<organism evidence="3 4">
    <name type="scientific">Sphaerisporangium corydalis</name>
    <dbReference type="NCBI Taxonomy" id="1441875"/>
    <lineage>
        <taxon>Bacteria</taxon>
        <taxon>Bacillati</taxon>
        <taxon>Actinomycetota</taxon>
        <taxon>Actinomycetes</taxon>
        <taxon>Streptosporangiales</taxon>
        <taxon>Streptosporangiaceae</taxon>
        <taxon>Sphaerisporangium</taxon>
    </lineage>
</organism>
<dbReference type="Gene3D" id="2.80.10.50">
    <property type="match status" value="1"/>
</dbReference>
<sequence>MHRLLVTALTGLALLMSLALTPANAQTTVFPSTLIQINLAGVSKCIGPSNGGTANGTPAVLMDCNELWHGTGRDRSVRSFADKCLSIIAGHPVPTPLGTPLVLRDCTNPVSGDQQWTFAALNPGGFDGIWTLRNPASLRCASPANGSTATGTPLVMQNCPGGRQWLTPNPPTTYGFDEDDGLA</sequence>
<accession>A0ABV9EUP7</accession>
<evidence type="ECO:0000313" key="4">
    <source>
        <dbReference type="Proteomes" id="UP001595891"/>
    </source>
</evidence>
<keyword evidence="1" id="KW-0732">Signal</keyword>
<gene>
    <name evidence="3" type="ORF">ACFO8L_41160</name>
</gene>
<dbReference type="Proteomes" id="UP001595891">
    <property type="component" value="Unassembled WGS sequence"/>
</dbReference>
<proteinExistence type="predicted"/>
<dbReference type="Pfam" id="PF00652">
    <property type="entry name" value="Ricin_B_lectin"/>
    <property type="match status" value="1"/>
</dbReference>
<feature type="domain" description="Ricin B lectin" evidence="2">
    <location>
        <begin position="31"/>
        <end position="168"/>
    </location>
</feature>
<dbReference type="SUPFAM" id="SSF50370">
    <property type="entry name" value="Ricin B-like lectins"/>
    <property type="match status" value="1"/>
</dbReference>
<dbReference type="EMBL" id="JBHSFN010000065">
    <property type="protein sequence ID" value="MFC4592549.1"/>
    <property type="molecule type" value="Genomic_DNA"/>
</dbReference>
<dbReference type="PROSITE" id="PS50231">
    <property type="entry name" value="RICIN_B_LECTIN"/>
    <property type="match status" value="1"/>
</dbReference>
<dbReference type="InterPro" id="IPR000772">
    <property type="entry name" value="Ricin_B_lectin"/>
</dbReference>
<evidence type="ECO:0000259" key="2">
    <source>
        <dbReference type="SMART" id="SM00458"/>
    </source>
</evidence>
<feature type="signal peptide" evidence="1">
    <location>
        <begin position="1"/>
        <end position="25"/>
    </location>
</feature>
<keyword evidence="4" id="KW-1185">Reference proteome</keyword>
<evidence type="ECO:0000256" key="1">
    <source>
        <dbReference type="SAM" id="SignalP"/>
    </source>
</evidence>
<comment type="caution">
    <text evidence="3">The sequence shown here is derived from an EMBL/GenBank/DDBJ whole genome shotgun (WGS) entry which is preliminary data.</text>
</comment>